<dbReference type="Pfam" id="PF14504">
    <property type="entry name" value="CAP_assoc_N"/>
    <property type="match status" value="1"/>
</dbReference>
<proteinExistence type="predicted"/>
<evidence type="ECO:0000259" key="3">
    <source>
        <dbReference type="Pfam" id="PF00188"/>
    </source>
</evidence>
<dbReference type="Gene3D" id="3.40.33.10">
    <property type="entry name" value="CAP"/>
    <property type="match status" value="1"/>
</dbReference>
<feature type="region of interest" description="Disordered" evidence="1">
    <location>
        <begin position="36"/>
        <end position="64"/>
    </location>
</feature>
<dbReference type="EMBL" id="CP129118">
    <property type="protein sequence ID" value="WOV86222.1"/>
    <property type="molecule type" value="Genomic_DNA"/>
</dbReference>
<evidence type="ECO:0000313" key="6">
    <source>
        <dbReference type="Proteomes" id="UP001303902"/>
    </source>
</evidence>
<keyword evidence="2" id="KW-0472">Membrane</keyword>
<feature type="transmembrane region" description="Helical" evidence="2">
    <location>
        <begin position="6"/>
        <end position="24"/>
    </location>
</feature>
<dbReference type="InterPro" id="IPR035940">
    <property type="entry name" value="CAP_sf"/>
</dbReference>
<dbReference type="InterPro" id="IPR029410">
    <property type="entry name" value="CAP_assoc"/>
</dbReference>
<dbReference type="PANTHER" id="PTHR31157:SF26">
    <property type="entry name" value="SCP-LIKE EXTRACELLULAR PROTEIN"/>
    <property type="match status" value="1"/>
</dbReference>
<reference evidence="5 6" key="1">
    <citation type="submission" date="2023-06" db="EMBL/GenBank/DDBJ databases">
        <title>Sporosarcina sp. nov., isolated from Korean tranditional fermented seafood 'Jeotgal'.</title>
        <authorList>
            <person name="Yang A.I."/>
            <person name="Shin N.-R."/>
        </authorList>
    </citation>
    <scope>NUCLEOTIDE SEQUENCE [LARGE SCALE GENOMIC DNA]</scope>
    <source>
        <strain evidence="5 6">T2O-4</strain>
    </source>
</reference>
<feature type="domain" description="CAP-associated" evidence="4">
    <location>
        <begin position="70"/>
        <end position="206"/>
    </location>
</feature>
<dbReference type="Proteomes" id="UP001303902">
    <property type="component" value="Chromosome"/>
</dbReference>
<dbReference type="RefSeq" id="WP_317965178.1">
    <property type="nucleotide sequence ID" value="NZ_CP129118.1"/>
</dbReference>
<feature type="domain" description="SCP" evidence="3">
    <location>
        <begin position="238"/>
        <end position="341"/>
    </location>
</feature>
<accession>A0ABZ0L222</accession>
<dbReference type="CDD" id="cd05379">
    <property type="entry name" value="CAP_bacterial"/>
    <property type="match status" value="1"/>
</dbReference>
<evidence type="ECO:0000313" key="5">
    <source>
        <dbReference type="EMBL" id="WOV86222.1"/>
    </source>
</evidence>
<keyword evidence="2" id="KW-1133">Transmembrane helix</keyword>
<keyword evidence="2" id="KW-0812">Transmembrane</keyword>
<organism evidence="5 6">
    <name type="scientific">Sporosarcina oncorhynchi</name>
    <dbReference type="NCBI Taxonomy" id="3056444"/>
    <lineage>
        <taxon>Bacteria</taxon>
        <taxon>Bacillati</taxon>
        <taxon>Bacillota</taxon>
        <taxon>Bacilli</taxon>
        <taxon>Bacillales</taxon>
        <taxon>Caryophanaceae</taxon>
        <taxon>Sporosarcina</taxon>
    </lineage>
</organism>
<name>A0ABZ0L222_9BACL</name>
<dbReference type="PANTHER" id="PTHR31157">
    <property type="entry name" value="SCP DOMAIN-CONTAINING PROTEIN"/>
    <property type="match status" value="1"/>
</dbReference>
<evidence type="ECO:0000256" key="1">
    <source>
        <dbReference type="SAM" id="MobiDB-lite"/>
    </source>
</evidence>
<dbReference type="InterPro" id="IPR014044">
    <property type="entry name" value="CAP_dom"/>
</dbReference>
<dbReference type="SUPFAM" id="SSF55797">
    <property type="entry name" value="PR-1-like"/>
    <property type="match status" value="1"/>
</dbReference>
<protein>
    <submittedName>
        <fullName evidence="5">CAP-associated domain-containing protein</fullName>
    </submittedName>
</protein>
<evidence type="ECO:0000256" key="2">
    <source>
        <dbReference type="SAM" id="Phobius"/>
    </source>
</evidence>
<feature type="compositionally biased region" description="Polar residues" evidence="1">
    <location>
        <begin position="55"/>
        <end position="64"/>
    </location>
</feature>
<keyword evidence="6" id="KW-1185">Reference proteome</keyword>
<gene>
    <name evidence="5" type="ORF">QWT69_09700</name>
</gene>
<evidence type="ECO:0000259" key="4">
    <source>
        <dbReference type="Pfam" id="PF14504"/>
    </source>
</evidence>
<dbReference type="Pfam" id="PF00188">
    <property type="entry name" value="CAP"/>
    <property type="match status" value="1"/>
</dbReference>
<sequence length="364" mass="41402">MKVLNVLWKIALLLVVLLALFYFMDSRVKENAPLESPVKHGTAIPAPGREVNEQPVGQQRPASGLSTYVGKNVDLVIEEFGQPDRIEPSSFGYEWWVYSSESRMMVGVENDKVNQIFSTEESLDLSPFSIGQNIEDIFRYTIIESEVNVHFDENIYTFTLNSKDIKEKILIKYDDLFAQIYVDVEDGNIEGVRFITPKMLVIHQPYDMEYTGELVSVKLPSSTEQMEVDRAVERQIYELTNIYREHNGVAPLVHDYWLSSIAQEHSMDMAIENYFSHESPTGGNLSERLKSSSIEHKRAGENIATNYVDAIDAVHGWLNSPAHRSVLLDAEMTEIGTGAYGKYFTQVLIKSDTKRKTEPGLFQK</sequence>